<name>A0AAV7EK62_ARIFI</name>
<accession>A0AAV7EK62</accession>
<feature type="signal peptide" evidence="2">
    <location>
        <begin position="1"/>
        <end position="22"/>
    </location>
</feature>
<feature type="chain" id="PRO_5043507516" evidence="2">
    <location>
        <begin position="23"/>
        <end position="106"/>
    </location>
</feature>
<protein>
    <submittedName>
        <fullName evidence="3">Uncharacterized protein</fullName>
    </submittedName>
</protein>
<evidence type="ECO:0000313" key="4">
    <source>
        <dbReference type="Proteomes" id="UP000825729"/>
    </source>
</evidence>
<evidence type="ECO:0000256" key="2">
    <source>
        <dbReference type="SAM" id="SignalP"/>
    </source>
</evidence>
<proteinExistence type="predicted"/>
<feature type="region of interest" description="Disordered" evidence="1">
    <location>
        <begin position="31"/>
        <end position="53"/>
    </location>
</feature>
<evidence type="ECO:0000313" key="3">
    <source>
        <dbReference type="EMBL" id="KAG9448082.1"/>
    </source>
</evidence>
<keyword evidence="4" id="KW-1185">Reference proteome</keyword>
<dbReference type="Proteomes" id="UP000825729">
    <property type="component" value="Unassembled WGS sequence"/>
</dbReference>
<dbReference type="AlphaFoldDB" id="A0AAV7EK62"/>
<comment type="caution">
    <text evidence="3">The sequence shown here is derived from an EMBL/GenBank/DDBJ whole genome shotgun (WGS) entry which is preliminary data.</text>
</comment>
<organism evidence="3 4">
    <name type="scientific">Aristolochia fimbriata</name>
    <name type="common">White veined hardy Dutchman's pipe vine</name>
    <dbReference type="NCBI Taxonomy" id="158543"/>
    <lineage>
        <taxon>Eukaryota</taxon>
        <taxon>Viridiplantae</taxon>
        <taxon>Streptophyta</taxon>
        <taxon>Embryophyta</taxon>
        <taxon>Tracheophyta</taxon>
        <taxon>Spermatophyta</taxon>
        <taxon>Magnoliopsida</taxon>
        <taxon>Magnoliidae</taxon>
        <taxon>Piperales</taxon>
        <taxon>Aristolochiaceae</taxon>
        <taxon>Aristolochia</taxon>
    </lineage>
</organism>
<dbReference type="EMBL" id="JAINDJ010000005">
    <property type="protein sequence ID" value="KAG9448082.1"/>
    <property type="molecule type" value="Genomic_DNA"/>
</dbReference>
<reference evidence="3 4" key="1">
    <citation type="submission" date="2021-07" db="EMBL/GenBank/DDBJ databases">
        <title>The Aristolochia fimbriata genome: insights into angiosperm evolution, floral development and chemical biosynthesis.</title>
        <authorList>
            <person name="Jiao Y."/>
        </authorList>
    </citation>
    <scope>NUCLEOTIDE SEQUENCE [LARGE SCALE GENOMIC DNA]</scope>
    <source>
        <strain evidence="3">IBCAS-2021</strain>
        <tissue evidence="3">Leaf</tissue>
    </source>
</reference>
<sequence>MEMKKICFVLLVVAMVATTIHAESTVEAAHADAPAHAKANAHAPTHAEADAHAPTHAQMQLLRHLEQLQQQWLTDQEELLLLVLLVLVARSPWPPMLVFLGLPSSR</sequence>
<gene>
    <name evidence="3" type="ORF">H6P81_014210</name>
</gene>
<evidence type="ECO:0000256" key="1">
    <source>
        <dbReference type="SAM" id="MobiDB-lite"/>
    </source>
</evidence>
<keyword evidence="2" id="KW-0732">Signal</keyword>